<proteinExistence type="predicted"/>
<sequence>MRFWWPDWQPRERSLSSDSECSTASHSSLASDASFYSADADAEIRAADDSLGWDGPLGVGLPIVDPLAPVLDSDESQNESFGASRGAPYLGADGASDGATSGTGISPAAPIAQATTTRGDPSGDQAPTRSSSATSRRFEDRAADGRPLGQPISTPGPLILGLSIGGGPRGENSLPFASTANGHDGLAPPILGLSIGELQPPSAGSPVVGLDPSVLHARRSAGHDSSLASPGLQARRLALEDTAIVELAPGRAAGMLPDPVVPGVALASAPQPPTSHQARRLAVQDPTSASPGPQARRLAAEDLAIVVSAPGRAAGMLPDPVVPGEALAAATARALGVAHGPSDLEGVLSDDEDALEDPVDAASPSEVLASVLPSPERAGGMLADQGALACLLASSEACMHDGPATPPSTAVAMDVDEGALWTAPSQHPLSPPRELRVAGKRRRLNDVDDEDQRELAELSQLVDEDEAGIPTLALRPSAASTIPASVLSVFVHNAQHFQCTLCTYTAASFASLTRHRVSRHRRIAFMDRFSAGCACGTPFTSRLAAATHAQACTSLPTTILAAASSTGGASSHTVVGATATVSAVAIVVPALPHQDVSEPTASPPARELFHRCLTGDR</sequence>
<gene>
    <name evidence="2" type="ORF">PFR002_LOCUS7081</name>
</gene>
<dbReference type="Proteomes" id="UP001159659">
    <property type="component" value="Unassembled WGS sequence"/>
</dbReference>
<feature type="region of interest" description="Disordered" evidence="1">
    <location>
        <begin position="70"/>
        <end position="166"/>
    </location>
</feature>
<feature type="compositionally biased region" description="Low complexity" evidence="1">
    <location>
        <begin position="91"/>
        <end position="104"/>
    </location>
</feature>
<evidence type="ECO:0008006" key="4">
    <source>
        <dbReference type="Google" id="ProtNLM"/>
    </source>
</evidence>
<name>A0AAV0U8X3_9STRA</name>
<accession>A0AAV0U8X3</accession>
<dbReference type="EMBL" id="CANTFK010000905">
    <property type="protein sequence ID" value="CAI5733092.1"/>
    <property type="molecule type" value="Genomic_DNA"/>
</dbReference>
<protein>
    <recommendedName>
        <fullName evidence="4">C2H2-type domain-containing protein</fullName>
    </recommendedName>
</protein>
<reference evidence="2" key="1">
    <citation type="submission" date="2022-12" db="EMBL/GenBank/DDBJ databases">
        <authorList>
            <person name="Webb A."/>
        </authorList>
    </citation>
    <scope>NUCLEOTIDE SEQUENCE</scope>
    <source>
        <strain evidence="2">Pf2</strain>
    </source>
</reference>
<feature type="region of interest" description="Disordered" evidence="1">
    <location>
        <begin position="1"/>
        <end position="32"/>
    </location>
</feature>
<organism evidence="2 3">
    <name type="scientific">Peronospora farinosa</name>
    <dbReference type="NCBI Taxonomy" id="134698"/>
    <lineage>
        <taxon>Eukaryota</taxon>
        <taxon>Sar</taxon>
        <taxon>Stramenopiles</taxon>
        <taxon>Oomycota</taxon>
        <taxon>Peronosporomycetes</taxon>
        <taxon>Peronosporales</taxon>
        <taxon>Peronosporaceae</taxon>
        <taxon>Peronospora</taxon>
    </lineage>
</organism>
<feature type="region of interest" description="Disordered" evidence="1">
    <location>
        <begin position="268"/>
        <end position="294"/>
    </location>
</feature>
<comment type="caution">
    <text evidence="2">The sequence shown here is derived from an EMBL/GenBank/DDBJ whole genome shotgun (WGS) entry which is preliminary data.</text>
</comment>
<evidence type="ECO:0000313" key="3">
    <source>
        <dbReference type="Proteomes" id="UP001159659"/>
    </source>
</evidence>
<dbReference type="AlphaFoldDB" id="A0AAV0U8X3"/>
<evidence type="ECO:0000313" key="2">
    <source>
        <dbReference type="EMBL" id="CAI5733092.1"/>
    </source>
</evidence>
<feature type="compositionally biased region" description="Low complexity" evidence="1">
    <location>
        <begin position="19"/>
        <end position="32"/>
    </location>
</feature>
<evidence type="ECO:0000256" key="1">
    <source>
        <dbReference type="SAM" id="MobiDB-lite"/>
    </source>
</evidence>